<sequence length="122" mass="12465">MTSMNESEPGALTVGDGVVVKLASQLVVPGDIELEGEIVGDVQCKDIHIGPNGKLTGSLSAARLVVEGEISSEVAAESVILRESSRAVGIIEYGSIQIEAGAQIEAKLTEASSAPVPDAISH</sequence>
<comment type="similarity">
    <text evidence="1">Belongs to the bactofilin family.</text>
</comment>
<evidence type="ECO:0000256" key="1">
    <source>
        <dbReference type="ARBA" id="ARBA00044755"/>
    </source>
</evidence>
<keyword evidence="3" id="KW-1185">Reference proteome</keyword>
<dbReference type="PANTHER" id="PTHR35024:SF4">
    <property type="entry name" value="POLYMER-FORMING CYTOSKELETAL PROTEIN"/>
    <property type="match status" value="1"/>
</dbReference>
<proteinExistence type="inferred from homology"/>
<evidence type="ECO:0000313" key="3">
    <source>
        <dbReference type="Proteomes" id="UP000017881"/>
    </source>
</evidence>
<gene>
    <name evidence="2" type="ORF">SPISAL_00920</name>
</gene>
<dbReference type="OrthoDB" id="119922at2"/>
<dbReference type="PANTHER" id="PTHR35024">
    <property type="entry name" value="HYPOTHETICAL CYTOSOLIC PROTEIN"/>
    <property type="match status" value="1"/>
</dbReference>
<dbReference type="RefSeq" id="WP_016352590.1">
    <property type="nucleotide sequence ID" value="NC_021291.1"/>
</dbReference>
<organism evidence="2 3">
    <name type="scientific">Spiribacter salinus M19-40</name>
    <dbReference type="NCBI Taxonomy" id="1260251"/>
    <lineage>
        <taxon>Bacteria</taxon>
        <taxon>Pseudomonadati</taxon>
        <taxon>Pseudomonadota</taxon>
        <taxon>Gammaproteobacteria</taxon>
        <taxon>Chromatiales</taxon>
        <taxon>Ectothiorhodospiraceae</taxon>
        <taxon>Spiribacter</taxon>
    </lineage>
</organism>
<reference evidence="2 3" key="1">
    <citation type="journal article" date="2013" name="Genome Announc.">
        <title>Draft Genome of Spiribacter salinus M19-40, an Abundant Gammaproteobacterium in Aquatic Hypersaline Environments.</title>
        <authorList>
            <person name="Leon M.J."/>
            <person name="Ghai R."/>
            <person name="Fernandez A.B."/>
            <person name="Sanchez-Porro C."/>
            <person name="Rodriguez-Valera F."/>
            <person name="Ventosa A."/>
        </authorList>
    </citation>
    <scope>NUCLEOTIDE SEQUENCE [LARGE SCALE GENOMIC DNA]</scope>
    <source>
        <strain evidence="2">M19-40</strain>
    </source>
</reference>
<accession>R4VKZ1</accession>
<dbReference type="KEGG" id="ssal:SPISAL_00920"/>
<evidence type="ECO:0008006" key="4">
    <source>
        <dbReference type="Google" id="ProtNLM"/>
    </source>
</evidence>
<dbReference type="Proteomes" id="UP000017881">
    <property type="component" value="Chromosome"/>
</dbReference>
<dbReference type="Pfam" id="PF04519">
    <property type="entry name" value="Bactofilin"/>
    <property type="match status" value="1"/>
</dbReference>
<name>R4VKZ1_9GAMM</name>
<dbReference type="InterPro" id="IPR007607">
    <property type="entry name" value="BacA/B"/>
</dbReference>
<dbReference type="AlphaFoldDB" id="R4VKZ1"/>
<dbReference type="HOGENOM" id="CLU_2025289_0_0_6"/>
<dbReference type="eggNOG" id="COG1664">
    <property type="taxonomic scope" value="Bacteria"/>
</dbReference>
<evidence type="ECO:0000313" key="2">
    <source>
        <dbReference type="EMBL" id="AGM40283.1"/>
    </source>
</evidence>
<dbReference type="EMBL" id="CP005963">
    <property type="protein sequence ID" value="AGM40283.1"/>
    <property type="molecule type" value="Genomic_DNA"/>
</dbReference>
<protein>
    <recommendedName>
        <fullName evidence="4">Cell shape determination protein CcmA</fullName>
    </recommendedName>
</protein>